<accession>A0A183KYB5</accession>
<keyword evidence="12 17" id="KW-0464">Manganese</keyword>
<keyword evidence="5" id="KW-0808">Transferase</keyword>
<dbReference type="InterPro" id="IPR004139">
    <property type="entry name" value="Glyco_trans_13"/>
</dbReference>
<evidence type="ECO:0000256" key="9">
    <source>
        <dbReference type="ARBA" id="ARBA00022989"/>
    </source>
</evidence>
<dbReference type="WBParaSite" id="SCUD_0002006501-mRNA-1">
    <property type="protein sequence ID" value="SCUD_0002006501-mRNA-1"/>
    <property type="gene ID" value="SCUD_0002006501"/>
</dbReference>
<evidence type="ECO:0000256" key="17">
    <source>
        <dbReference type="RuleBase" id="RU368119"/>
    </source>
</evidence>
<comment type="similarity">
    <text evidence="3 17">Belongs to the glycosyltransferase 13 family.</text>
</comment>
<evidence type="ECO:0000256" key="4">
    <source>
        <dbReference type="ARBA" id="ARBA00022676"/>
    </source>
</evidence>
<dbReference type="EC" id="2.4.1.101" evidence="14 17"/>
<keyword evidence="8 17" id="KW-0735">Signal-anchor</keyword>
<evidence type="ECO:0000256" key="15">
    <source>
        <dbReference type="ARBA" id="ARBA00041712"/>
    </source>
</evidence>
<gene>
    <name evidence="18" type="ORF">SCUD_LOCUS20062</name>
</gene>
<comment type="catalytic activity">
    <reaction evidence="16 17">
        <text>N(4)-(alpha-D-Man-(1-&gt;3)-[alpha-D-Man-(1-&gt;3)-[alpha-D-Man-(1-&gt;6)]-alpha-D-Man-(1-&gt;6)]-beta-D-Man-(1-&gt;4)-beta-D-GlcNAc-(1-&gt;4)-beta-D-GlcNAc)-L-asparaginyl-[protein] (N-glucan mannose isomer 5A1,2) + UDP-N-acetyl-alpha-D-glucosamine = N(4)-{beta-D-GlcNAc-(1-&gt;2)-alpha-D-Man-(1-&gt;3)-[alpha-D-Man-(1-&gt;3)-[alpha-D-Man-(1-&gt;6)]-alpha-D-Man-(1-&gt;6)]-beta-D-Man-(1-&gt;4)-beta-D-GlcNAc-(1-&gt;4)-beta-D-GlcNAc}-L-asparaginyl-[protein] + UDP + H(+)</text>
        <dbReference type="Rhea" id="RHEA:11456"/>
        <dbReference type="Rhea" id="RHEA-COMP:14367"/>
        <dbReference type="Rhea" id="RHEA-COMP:14368"/>
        <dbReference type="ChEBI" id="CHEBI:15378"/>
        <dbReference type="ChEBI" id="CHEBI:57705"/>
        <dbReference type="ChEBI" id="CHEBI:58223"/>
        <dbReference type="ChEBI" id="CHEBI:59087"/>
        <dbReference type="ChEBI" id="CHEBI:60625"/>
        <dbReference type="EC" id="2.4.1.101"/>
    </reaction>
</comment>
<dbReference type="PANTHER" id="PTHR10468:SF0">
    <property type="entry name" value="ALPHA-1,3-MANNOSYL-GLYCOPROTEIN 2-BETA-N-ACETYLGLUCOSAMINYLTRANSFERASE"/>
    <property type="match status" value="1"/>
</dbReference>
<keyword evidence="7 17" id="KW-0479">Metal-binding</keyword>
<evidence type="ECO:0000256" key="7">
    <source>
        <dbReference type="ARBA" id="ARBA00022723"/>
    </source>
</evidence>
<proteinExistence type="inferred from homology"/>
<dbReference type="STRING" id="6186.A0A183KYB5"/>
<comment type="function">
    <text evidence="13 17">Initiates complex N-linked carbohydrate formation. Essential for the conversion of high-mannose to hybrid and complex N-glycans.</text>
</comment>
<keyword evidence="4 17" id="KW-0328">Glycosyltransferase</keyword>
<evidence type="ECO:0000313" key="19">
    <source>
        <dbReference type="Proteomes" id="UP000279833"/>
    </source>
</evidence>
<evidence type="ECO:0000256" key="5">
    <source>
        <dbReference type="ARBA" id="ARBA00022679"/>
    </source>
</evidence>
<evidence type="ECO:0000256" key="1">
    <source>
        <dbReference type="ARBA" id="ARBA00004323"/>
    </source>
</evidence>
<evidence type="ECO:0000256" key="2">
    <source>
        <dbReference type="ARBA" id="ARBA00004922"/>
    </source>
</evidence>
<dbReference type="GO" id="GO:0030145">
    <property type="term" value="F:manganese ion binding"/>
    <property type="evidence" value="ECO:0007669"/>
    <property type="project" value="UniProtKB-UniRule"/>
</dbReference>
<dbReference type="InterPro" id="IPR052261">
    <property type="entry name" value="Glycosyltransferase_13"/>
</dbReference>
<keyword evidence="11" id="KW-0472">Membrane</keyword>
<dbReference type="GO" id="GO:0003827">
    <property type="term" value="F:alpha-1,3-mannosylglycoprotein 2-beta-N-acetylglucosaminyltransferase activity"/>
    <property type="evidence" value="ECO:0007669"/>
    <property type="project" value="UniProtKB-UniRule"/>
</dbReference>
<evidence type="ECO:0000256" key="12">
    <source>
        <dbReference type="ARBA" id="ARBA00023211"/>
    </source>
</evidence>
<reference evidence="20" key="1">
    <citation type="submission" date="2016-06" db="UniProtKB">
        <authorList>
            <consortium name="WormBaseParasite"/>
        </authorList>
    </citation>
    <scope>IDENTIFICATION</scope>
</reference>
<organism evidence="20">
    <name type="scientific">Schistosoma curassoni</name>
    <dbReference type="NCBI Taxonomy" id="6186"/>
    <lineage>
        <taxon>Eukaryota</taxon>
        <taxon>Metazoa</taxon>
        <taxon>Spiralia</taxon>
        <taxon>Lophotrochozoa</taxon>
        <taxon>Platyhelminthes</taxon>
        <taxon>Trematoda</taxon>
        <taxon>Digenea</taxon>
        <taxon>Strigeidida</taxon>
        <taxon>Schistosomatoidea</taxon>
        <taxon>Schistosomatidae</taxon>
        <taxon>Schistosoma</taxon>
    </lineage>
</organism>
<name>A0A183KYB5_9TREM</name>
<protein>
    <recommendedName>
        <fullName evidence="14 17">Alpha-1,3-mannosyl-glycoprotein 2-beta-N-acetylglucosaminyltransferase</fullName>
        <shortName evidence="17">GNT-I</shortName>
        <shortName evidence="17">GlcNAc-T I</shortName>
        <ecNumber evidence="14 17">2.4.1.101</ecNumber>
    </recommendedName>
    <alternativeName>
        <fullName evidence="15 17">N-glycosyl-oligosaccharide-glycoprotein N-acetylglucosaminyltransferase I</fullName>
    </alternativeName>
</protein>
<keyword evidence="6" id="KW-0812">Transmembrane</keyword>
<dbReference type="Proteomes" id="UP000279833">
    <property type="component" value="Unassembled WGS sequence"/>
</dbReference>
<evidence type="ECO:0000256" key="11">
    <source>
        <dbReference type="ARBA" id="ARBA00023136"/>
    </source>
</evidence>
<evidence type="ECO:0000256" key="13">
    <source>
        <dbReference type="ARBA" id="ARBA00037706"/>
    </source>
</evidence>
<evidence type="ECO:0000256" key="8">
    <source>
        <dbReference type="ARBA" id="ARBA00022968"/>
    </source>
</evidence>
<evidence type="ECO:0000256" key="10">
    <source>
        <dbReference type="ARBA" id="ARBA00023034"/>
    </source>
</evidence>
<dbReference type="AlphaFoldDB" id="A0A183KYB5"/>
<dbReference type="InterPro" id="IPR029044">
    <property type="entry name" value="Nucleotide-diphossugar_trans"/>
</dbReference>
<comment type="subcellular location">
    <subcellularLocation>
        <location evidence="1 17">Golgi apparatus membrane</location>
        <topology evidence="1 17">Single-pass type II membrane protein</topology>
    </subcellularLocation>
</comment>
<evidence type="ECO:0000256" key="16">
    <source>
        <dbReference type="ARBA" id="ARBA00049421"/>
    </source>
</evidence>
<dbReference type="GO" id="GO:0000139">
    <property type="term" value="C:Golgi membrane"/>
    <property type="evidence" value="ECO:0007669"/>
    <property type="project" value="UniProtKB-SubCell"/>
</dbReference>
<comment type="pathway">
    <text evidence="2 17">Protein modification; protein glycosylation.</text>
</comment>
<dbReference type="GO" id="GO:0006487">
    <property type="term" value="P:protein N-linked glycosylation"/>
    <property type="evidence" value="ECO:0007669"/>
    <property type="project" value="TreeGrafter"/>
</dbReference>
<dbReference type="EMBL" id="UZAK01043604">
    <property type="protein sequence ID" value="VDP71078.1"/>
    <property type="molecule type" value="Genomic_DNA"/>
</dbReference>
<dbReference type="UniPathway" id="UPA00378"/>
<dbReference type="Pfam" id="PF03071">
    <property type="entry name" value="GNT-I"/>
    <property type="match status" value="1"/>
</dbReference>
<dbReference type="Gene3D" id="3.90.550.10">
    <property type="entry name" value="Spore Coat Polysaccharide Biosynthesis Protein SpsA, Chain A"/>
    <property type="match status" value="1"/>
</dbReference>
<keyword evidence="9" id="KW-1133">Transmembrane helix</keyword>
<evidence type="ECO:0000313" key="18">
    <source>
        <dbReference type="EMBL" id="VDP71078.1"/>
    </source>
</evidence>
<reference evidence="18 19" key="2">
    <citation type="submission" date="2018-11" db="EMBL/GenBank/DDBJ databases">
        <authorList>
            <consortium name="Pathogen Informatics"/>
        </authorList>
    </citation>
    <scope>NUCLEOTIDE SEQUENCE [LARGE SCALE GENOMIC DNA]</scope>
    <source>
        <strain evidence="18">Dakar</strain>
        <strain evidence="19">Dakar, Senegal</strain>
    </source>
</reference>
<keyword evidence="19" id="KW-1185">Reference proteome</keyword>
<dbReference type="PANTHER" id="PTHR10468">
    <property type="entry name" value="PROTEIN O-LINKED-MANNOSE BETA-1,2-N-ACETYLGLUCOSAMINYLTRANSFERASE 1/ALPHA-1,3-MANNOSYL-GLYCOPROTEIN 2-BETA-N-ACETYLGLUCOSAMINYLTRANSFERASE"/>
    <property type="match status" value="1"/>
</dbReference>
<evidence type="ECO:0000256" key="3">
    <source>
        <dbReference type="ARBA" id="ARBA00006492"/>
    </source>
</evidence>
<evidence type="ECO:0000313" key="20">
    <source>
        <dbReference type="WBParaSite" id="SCUD_0002006501-mRNA-1"/>
    </source>
</evidence>
<comment type="cofactor">
    <cofactor evidence="17">
        <name>Mn(2+)</name>
        <dbReference type="ChEBI" id="CHEBI:29035"/>
    </cofactor>
    <text evidence="17">The cofactor is mostly bound to the substrate.</text>
</comment>
<sequence>MSKLISTLQQLSNSLDDHIMLQMELHSKLKRTNLPPDKVTIPVLVIACNRPTASRPIDKLLQLKSEMLKQNNFEFPIFVSHACNDHATEKVLRSYQDSITVIKPKAPLINPGRNFKFTMYYLIFHGCLPRPSVFE</sequence>
<evidence type="ECO:0000256" key="6">
    <source>
        <dbReference type="ARBA" id="ARBA00022692"/>
    </source>
</evidence>
<evidence type="ECO:0000256" key="14">
    <source>
        <dbReference type="ARBA" id="ARBA00038949"/>
    </source>
</evidence>
<keyword evidence="10 17" id="KW-0333">Golgi apparatus</keyword>